<keyword evidence="2" id="KW-1185">Reference proteome</keyword>
<evidence type="ECO:0000313" key="1">
    <source>
        <dbReference type="EMBL" id="WWD07587.1"/>
    </source>
</evidence>
<gene>
    <name evidence="1" type="ORF">V865_005688</name>
</gene>
<dbReference type="EMBL" id="CP144089">
    <property type="protein sequence ID" value="WWD07587.1"/>
    <property type="molecule type" value="Genomic_DNA"/>
</dbReference>
<sequence>MWVLMIGSKTSIAVLEDTMVVPTKLVYLVMGSSDSDQDGLRDEQLWSEYVTQAFSSALDLDLNLKDPSTGSSARDHGKGSSGVAFNTARQLHNPWRFDMKVEFTWSSAYLSTPQPLNSPSRTITIASLGRGFECTADSNQTDYLWDIPDQQSADCSSEPIKSFYRVLVSVKNDPGKKRMVPRRINRWLDRAFRAQ</sequence>
<dbReference type="RefSeq" id="XP_066085554.1">
    <property type="nucleotide sequence ID" value="XM_066229457.1"/>
</dbReference>
<organism evidence="1 2">
    <name type="scientific">Kwoniella europaea PYCC6329</name>
    <dbReference type="NCBI Taxonomy" id="1423913"/>
    <lineage>
        <taxon>Eukaryota</taxon>
        <taxon>Fungi</taxon>
        <taxon>Dikarya</taxon>
        <taxon>Basidiomycota</taxon>
        <taxon>Agaricomycotina</taxon>
        <taxon>Tremellomycetes</taxon>
        <taxon>Tremellales</taxon>
        <taxon>Cryptococcaceae</taxon>
        <taxon>Kwoniella</taxon>
    </lineage>
</organism>
<name>A0AAX4KMJ0_9TREE</name>
<protein>
    <submittedName>
        <fullName evidence="1">Uncharacterized protein</fullName>
    </submittedName>
</protein>
<dbReference type="GeneID" id="91104489"/>
<evidence type="ECO:0000313" key="2">
    <source>
        <dbReference type="Proteomes" id="UP001358614"/>
    </source>
</evidence>
<reference evidence="1 2" key="1">
    <citation type="submission" date="2024-01" db="EMBL/GenBank/DDBJ databases">
        <title>Comparative genomics of Cryptococcus and Kwoniella reveals pathogenesis evolution and contrasting modes of karyotype evolution via chromosome fusion or intercentromeric recombination.</title>
        <authorList>
            <person name="Coelho M.A."/>
            <person name="David-Palma M."/>
            <person name="Shea T."/>
            <person name="Bowers K."/>
            <person name="McGinley-Smith S."/>
            <person name="Mohammad A.W."/>
            <person name="Gnirke A."/>
            <person name="Yurkov A.M."/>
            <person name="Nowrousian M."/>
            <person name="Sun S."/>
            <person name="Cuomo C.A."/>
            <person name="Heitman J."/>
        </authorList>
    </citation>
    <scope>NUCLEOTIDE SEQUENCE [LARGE SCALE GENOMIC DNA]</scope>
    <source>
        <strain evidence="1 2">PYCC6329</strain>
    </source>
</reference>
<dbReference type="AlphaFoldDB" id="A0AAX4KMJ0"/>
<dbReference type="Proteomes" id="UP001358614">
    <property type="component" value="Chromosome 1"/>
</dbReference>
<proteinExistence type="predicted"/>
<dbReference type="KEGG" id="ker:91104489"/>
<accession>A0AAX4KMJ0</accession>